<protein>
    <recommendedName>
        <fullName evidence="3">CHAD domain-containing protein</fullName>
    </recommendedName>
</protein>
<sequence>MKGKVSPIFALFLQQFEAAKSAFNGLSKQYRGKKALELENKLIFLEIYIDLLSKIHFEEEKLKFRLFSPFKKIFKGLKKTKHIKMIMAQTEDLKLKEIPAFSAYLKSLETEKNELYNEVYDLIISSPLQIWETLYHEAHEYSKGIKPLMINTATTQIINEELGFFQVDNNGILDSKVLKEIYEGIRVITALENLRIESGFNPIFIQEVHERMSELQKTMLKWYENHLFLQHLVNFLTDKEDVSKKYLDLLSSLQTSRKSHIKQIEYQCAALFERILE</sequence>
<evidence type="ECO:0000313" key="2">
    <source>
        <dbReference type="Proteomes" id="UP000240708"/>
    </source>
</evidence>
<dbReference type="Proteomes" id="UP000240708">
    <property type="component" value="Unassembled WGS sequence"/>
</dbReference>
<dbReference type="RefSeq" id="WP_106567035.1">
    <property type="nucleotide sequence ID" value="NZ_JAUVYL010000019.1"/>
</dbReference>
<comment type="caution">
    <text evidence="1">The sequence shown here is derived from an EMBL/GenBank/DDBJ whole genome shotgun (WGS) entry which is preliminary data.</text>
</comment>
<name>A0A2P8E6A3_9BACT</name>
<keyword evidence="2" id="KW-1185">Reference proteome</keyword>
<dbReference type="AlphaFoldDB" id="A0A2P8E6A3"/>
<dbReference type="OrthoDB" id="835587at2"/>
<evidence type="ECO:0000313" key="1">
    <source>
        <dbReference type="EMBL" id="PSL04996.1"/>
    </source>
</evidence>
<accession>A0A2P8E6A3</accession>
<reference evidence="1 2" key="1">
    <citation type="submission" date="2018-03" db="EMBL/GenBank/DDBJ databases">
        <title>Genomic Encyclopedia of Archaeal and Bacterial Type Strains, Phase II (KMG-II): from individual species to whole genera.</title>
        <authorList>
            <person name="Goeker M."/>
        </authorList>
    </citation>
    <scope>NUCLEOTIDE SEQUENCE [LARGE SCALE GENOMIC DNA]</scope>
    <source>
        <strain evidence="1 2">DSM 28057</strain>
    </source>
</reference>
<proteinExistence type="predicted"/>
<gene>
    <name evidence="1" type="ORF">CLV48_104170</name>
</gene>
<evidence type="ECO:0008006" key="3">
    <source>
        <dbReference type="Google" id="ProtNLM"/>
    </source>
</evidence>
<organism evidence="1 2">
    <name type="scientific">Cecembia rubra</name>
    <dbReference type="NCBI Taxonomy" id="1485585"/>
    <lineage>
        <taxon>Bacteria</taxon>
        <taxon>Pseudomonadati</taxon>
        <taxon>Bacteroidota</taxon>
        <taxon>Cytophagia</taxon>
        <taxon>Cytophagales</taxon>
        <taxon>Cyclobacteriaceae</taxon>
        <taxon>Cecembia</taxon>
    </lineage>
</organism>
<dbReference type="EMBL" id="PYGF01000004">
    <property type="protein sequence ID" value="PSL04996.1"/>
    <property type="molecule type" value="Genomic_DNA"/>
</dbReference>